<dbReference type="SUPFAM" id="SSF52075">
    <property type="entry name" value="Outer arm dynein light chain 1"/>
    <property type="match status" value="1"/>
</dbReference>
<keyword evidence="4" id="KW-0433">Leucine-rich repeat</keyword>
<feature type="compositionally biased region" description="Polar residues" evidence="10">
    <location>
        <begin position="960"/>
        <end position="978"/>
    </location>
</feature>
<evidence type="ECO:0000256" key="5">
    <source>
        <dbReference type="ARBA" id="ARBA00022737"/>
    </source>
</evidence>
<keyword evidence="6" id="KW-0969">Cilium</keyword>
<dbReference type="PROSITE" id="PS51450">
    <property type="entry name" value="LRR"/>
    <property type="match status" value="4"/>
</dbReference>
<feature type="compositionally biased region" description="Basic and acidic residues" evidence="10">
    <location>
        <begin position="1378"/>
        <end position="1392"/>
    </location>
</feature>
<evidence type="ECO:0000256" key="1">
    <source>
        <dbReference type="ARBA" id="ARBA00003843"/>
    </source>
</evidence>
<dbReference type="Gene3D" id="3.80.10.10">
    <property type="entry name" value="Ribonuclease Inhibitor"/>
    <property type="match status" value="2"/>
</dbReference>
<comment type="function">
    <text evidence="1">Cilium-specific protein required for cilia structures.</text>
</comment>
<sequence length="1689" mass="193782">MFLTNRREAEDEKYPRITKKFLQKVCKDNHLYMTPHLNDTLYLHFKGLMKIENLEEYTGLKSLWLENNGIKQIENLDCLTELRCLYLQENLISTLENLHHLQHLDSLNVSKNIICEIQNISCLPNLKTLQISYNRLKTIANIQHLTKCHSITNVDLSYNMIDDPAVLDVFAAMLSLRVLNMSGNPVLKHMKNYRKNFIVGIKDLCYLDDRPVTDKERACVNAWSKGGIEAERKERIRWNEMEQDKIRRSVEAVLALRKGKTNMQLLAELEKKDTIEESLNKTESQHSEEGGNKVILLKEIHPQQLDRDEKFSSKNIIPALEDTPEYKENDMTRDNSNTIELKNKEGRYIKTIESDETYEQQIQSQNEAYSIENIIPALENIPEIKGDDVIEKDLHRKEFQSKEDKDIEVPILQENHLQSNNDMCLLEKFVPIEEDTHEFNDMCKNNSNPIESQCKEENGFKTLESNDSQQSYDSQKSFLKSTSPDLEITFKSAPLIENPENFSEEKETVSILNKVKCQLCIIEAAMKSKEITPPEKYSSKNCLTPSEKQSSENSLPAMYTNEIISNVKEVHDKKVKELAVSEKNIPALRDNSFDVDDETRIDKVTIELESVDQSMQINSFGLTHHVKDKETDSKDTYPNRLQETQTCNLNDVVQKTEHFESQLFELKELSQQKQNNKIDTELSLKIIEEESNEPSLMNEVYEMHKNDEHIMEQNGSENSPIIKENDFCHFTLCCEIIKKEEDLILSRKVISGGENSFEKFDSKSSKTNSFTNLHSTKDESSNNNNKIFVNDLKNESNANEVQLSHSAMFHNDKVIEETKSNLMTPKVKDIGISSKEVQTCDITLSAKPVNLKYKNELNTHNPNFVLHVENEALLVKSENSEDKNNGESSEEKDVSSEKSKFNENNTSKTCSSGTESDLNYKIRKVTKIGEIDESGAPSEDKATPIRSERKNRANDEDTNTEWNTPEKNINANSENTNESLNIKWNSNFNNRRKNRRVFSNAENTAALRLHTERNFDDDVSTDDSIGSSTSSTSSEDSSYSMSEEEREMFSRKINAAATEKQRLLEQKSAKLQESLSLLERKLSLKESRDSPENTLKIQESLSLLEEKLSSSMSVNAEFANENHRSIDFSENEYLNSNNNRSIKNSETLNEAFGNITNSGTNINSFQMKERDQICITTTENSQRNLESIRNDLEDDSLRSNNTSDHGIKLIASSFLQDLITKAENSLKREFDETIPKDETEAKSDDISESEQLELEEMILQTYKSSDNKQTLQTEQAPEEGKMFVSKLDLKDALAEIDSLCKNSPTENLTDEEKENKFSRNKNQRAITETLVLKTSDFVADNYKTLSTSDYSSTAPVYEQTTETNFPEVPNIFTNKMNNESEPKEDSKRSSPRHERKLHSYFRDISIEEWDIDIEETSSILPSNLTHKIASNMLPENSYDLPQPDSPIGSKYETGPEIFTRNKEKPDSPNEIRNFDVCQSLVGLNAMEEYSNFPYNLSENKTLQRIGNEKPTNNGMSENYDEFQVEHRKEPSQKRSKALFVKDSNKYLTSNQDYIATKNSGANKKMAFQNSTSERNPTSVYQDEEECVITVATNRSSLKKPESIFSRRPTLAGNSAFPKMFDLGLQDNSMSDSEISEFTFNDNYFLYSESSASYMLKNMFKLNNSWRTCFPQGSLSSWYAKNWELLVGTC</sequence>
<feature type="compositionally biased region" description="Polar residues" evidence="10">
    <location>
        <begin position="539"/>
        <end position="553"/>
    </location>
</feature>
<feature type="region of interest" description="Disordered" evidence="10">
    <location>
        <begin position="1013"/>
        <end position="1049"/>
    </location>
</feature>
<evidence type="ECO:0000256" key="9">
    <source>
        <dbReference type="SAM" id="Coils"/>
    </source>
</evidence>
<feature type="region of interest" description="Disordered" evidence="10">
    <location>
        <begin position="931"/>
        <end position="978"/>
    </location>
</feature>
<feature type="compositionally biased region" description="Low complexity" evidence="10">
    <location>
        <begin position="1022"/>
        <end position="1041"/>
    </location>
</feature>
<feature type="compositionally biased region" description="Polar residues" evidence="10">
    <location>
        <begin position="902"/>
        <end position="915"/>
    </location>
</feature>
<dbReference type="GO" id="GO:0005929">
    <property type="term" value="C:cilium"/>
    <property type="evidence" value="ECO:0007669"/>
    <property type="project" value="UniProtKB-SubCell"/>
</dbReference>
<feature type="region of interest" description="Disordered" evidence="10">
    <location>
        <begin position="534"/>
        <end position="553"/>
    </location>
</feature>
<dbReference type="PANTHER" id="PTHR45973:SF9">
    <property type="entry name" value="LEUCINE-RICH REPEAT-CONTAINING PROTEIN 46"/>
    <property type="match status" value="1"/>
</dbReference>
<evidence type="ECO:0000256" key="7">
    <source>
        <dbReference type="ARBA" id="ARBA00023273"/>
    </source>
</evidence>
<evidence type="ECO:0000256" key="2">
    <source>
        <dbReference type="ARBA" id="ARBA00004138"/>
    </source>
</evidence>
<dbReference type="InterPro" id="IPR032675">
    <property type="entry name" value="LRR_dom_sf"/>
</dbReference>
<evidence type="ECO:0000313" key="11">
    <source>
        <dbReference type="EMBL" id="GFQ81800.1"/>
    </source>
</evidence>
<proteinExistence type="inferred from homology"/>
<evidence type="ECO:0000256" key="6">
    <source>
        <dbReference type="ARBA" id="ARBA00023069"/>
    </source>
</evidence>
<dbReference type="OrthoDB" id="266138at2759"/>
<feature type="coiled-coil region" evidence="9">
    <location>
        <begin position="1054"/>
        <end position="1081"/>
    </location>
</feature>
<feature type="region of interest" description="Disordered" evidence="10">
    <location>
        <begin position="1366"/>
        <end position="1394"/>
    </location>
</feature>
<dbReference type="EMBL" id="BMAO01022413">
    <property type="protein sequence ID" value="GFQ81800.1"/>
    <property type="molecule type" value="Genomic_DNA"/>
</dbReference>
<gene>
    <name evidence="11" type="primary">Dnaaf1</name>
    <name evidence="11" type="ORF">TNCT_205561</name>
</gene>
<keyword evidence="12" id="KW-1185">Reference proteome</keyword>
<keyword evidence="7" id="KW-0966">Cell projection</keyword>
<organism evidence="11 12">
    <name type="scientific">Trichonephila clavata</name>
    <name type="common">Joro spider</name>
    <name type="synonym">Nephila clavata</name>
    <dbReference type="NCBI Taxonomy" id="2740835"/>
    <lineage>
        <taxon>Eukaryota</taxon>
        <taxon>Metazoa</taxon>
        <taxon>Ecdysozoa</taxon>
        <taxon>Arthropoda</taxon>
        <taxon>Chelicerata</taxon>
        <taxon>Arachnida</taxon>
        <taxon>Araneae</taxon>
        <taxon>Araneomorphae</taxon>
        <taxon>Entelegynae</taxon>
        <taxon>Araneoidea</taxon>
        <taxon>Nephilidae</taxon>
        <taxon>Trichonephila</taxon>
    </lineage>
</organism>
<comment type="caution">
    <text evidence="11">The sequence shown here is derived from an EMBL/GenBank/DDBJ whole genome shotgun (WGS) entry which is preliminary data.</text>
</comment>
<feature type="compositionally biased region" description="Basic and acidic residues" evidence="10">
    <location>
        <begin position="878"/>
        <end position="901"/>
    </location>
</feature>
<comment type="similarity">
    <text evidence="3">Belongs to the DNAAF1 family.</text>
</comment>
<dbReference type="PANTHER" id="PTHR45973">
    <property type="entry name" value="PROTEIN PHOSPHATASE 1 REGULATORY SUBUNIT SDS22-RELATED"/>
    <property type="match status" value="1"/>
</dbReference>
<name>A0A8X6KP10_TRICU</name>
<evidence type="ECO:0000256" key="10">
    <source>
        <dbReference type="SAM" id="MobiDB-lite"/>
    </source>
</evidence>
<dbReference type="InterPro" id="IPR001611">
    <property type="entry name" value="Leu-rich_rpt"/>
</dbReference>
<keyword evidence="9" id="KW-0175">Coiled coil</keyword>
<dbReference type="Proteomes" id="UP000887116">
    <property type="component" value="Unassembled WGS sequence"/>
</dbReference>
<keyword evidence="5" id="KW-0677">Repeat</keyword>
<evidence type="ECO:0000313" key="12">
    <source>
        <dbReference type="Proteomes" id="UP000887116"/>
    </source>
</evidence>
<dbReference type="FunFam" id="3.80.10.10:FF:000166">
    <property type="entry name" value="Dynein assembly factor 1, axonemal"/>
    <property type="match status" value="1"/>
</dbReference>
<evidence type="ECO:0000256" key="8">
    <source>
        <dbReference type="ARBA" id="ARBA00024433"/>
    </source>
</evidence>
<accession>A0A8X6KP10</accession>
<dbReference type="Pfam" id="PF14580">
    <property type="entry name" value="LRR_9"/>
    <property type="match status" value="1"/>
</dbReference>
<dbReference type="SMART" id="SM00365">
    <property type="entry name" value="LRR_SD22"/>
    <property type="match status" value="4"/>
</dbReference>
<evidence type="ECO:0000256" key="4">
    <source>
        <dbReference type="ARBA" id="ARBA00022614"/>
    </source>
</evidence>
<feature type="compositionally biased region" description="Basic and acidic residues" evidence="10">
    <location>
        <begin position="938"/>
        <end position="955"/>
    </location>
</feature>
<protein>
    <recommendedName>
        <fullName evidence="8">Dynein axonemal assembly factor 1 homolog</fullName>
    </recommendedName>
</protein>
<dbReference type="InterPro" id="IPR050576">
    <property type="entry name" value="Cilia_flagella_integrity"/>
</dbReference>
<reference evidence="11" key="1">
    <citation type="submission" date="2020-07" db="EMBL/GenBank/DDBJ databases">
        <title>Multicomponent nature underlies the extraordinary mechanical properties of spider dragline silk.</title>
        <authorList>
            <person name="Kono N."/>
            <person name="Nakamura H."/>
            <person name="Mori M."/>
            <person name="Yoshida Y."/>
            <person name="Ohtoshi R."/>
            <person name="Malay A.D."/>
            <person name="Moran D.A.P."/>
            <person name="Tomita M."/>
            <person name="Numata K."/>
            <person name="Arakawa K."/>
        </authorList>
    </citation>
    <scope>NUCLEOTIDE SEQUENCE</scope>
</reference>
<evidence type="ECO:0000256" key="3">
    <source>
        <dbReference type="ARBA" id="ARBA00006453"/>
    </source>
</evidence>
<comment type="subcellular location">
    <subcellularLocation>
        <location evidence="2">Cell projection</location>
        <location evidence="2">Cilium</location>
    </subcellularLocation>
</comment>
<feature type="region of interest" description="Disordered" evidence="10">
    <location>
        <begin position="877"/>
        <end position="915"/>
    </location>
</feature>